<dbReference type="AlphaFoldDB" id="A0A9X4FL30"/>
<dbReference type="EMBL" id="JAKNAP010000149">
    <property type="protein sequence ID" value="MDE1359139.1"/>
    <property type="molecule type" value="Genomic_DNA"/>
</dbReference>
<organism evidence="1 2">
    <name type="scientific">Vibrio aestuarianus</name>
    <dbReference type="NCBI Taxonomy" id="28171"/>
    <lineage>
        <taxon>Bacteria</taxon>
        <taxon>Pseudomonadati</taxon>
        <taxon>Pseudomonadota</taxon>
        <taxon>Gammaproteobacteria</taxon>
        <taxon>Vibrionales</taxon>
        <taxon>Vibrionaceae</taxon>
        <taxon>Vibrio</taxon>
    </lineage>
</organism>
<proteinExistence type="predicted"/>
<comment type="caution">
    <text evidence="1">The sequence shown here is derived from an EMBL/GenBank/DDBJ whole genome shotgun (WGS) entry which is preliminary data.</text>
</comment>
<dbReference type="Proteomes" id="UP001140973">
    <property type="component" value="Unassembled WGS sequence"/>
</dbReference>
<evidence type="ECO:0000313" key="2">
    <source>
        <dbReference type="Proteomes" id="UP001140973"/>
    </source>
</evidence>
<name>A0A9X4FL30_9VIBR</name>
<gene>
    <name evidence="1" type="ORF">L9W73_17865</name>
</gene>
<reference evidence="1" key="1">
    <citation type="submission" date="2022-02" db="EMBL/GenBank/DDBJ databases">
        <title>Emergence and expansion in Europe of a Vibrio aestuarianus clonal complex pathogenic for oysters.</title>
        <authorList>
            <person name="Mesnil A."/>
            <person name="Travers M.-A."/>
        </authorList>
    </citation>
    <scope>NUCLEOTIDE SEQUENCE</scope>
    <source>
        <strain evidence="1">151-ITT-15-cp-1</strain>
    </source>
</reference>
<protein>
    <submittedName>
        <fullName evidence="1">Uncharacterized protein</fullName>
    </submittedName>
</protein>
<feature type="non-terminal residue" evidence="1">
    <location>
        <position position="1"/>
    </location>
</feature>
<dbReference type="RefSeq" id="WP_338156234.1">
    <property type="nucleotide sequence ID" value="NZ_JAKNAP010000149.1"/>
</dbReference>
<sequence length="59" mass="6679">YALSKVFYGAMQRLGQCVVHHLIGRYVYLKFKGLKVLGSSSLSLWRFVPSRLSKFALSA</sequence>
<accession>A0A9X4FL30</accession>
<evidence type="ECO:0000313" key="1">
    <source>
        <dbReference type="EMBL" id="MDE1359139.1"/>
    </source>
</evidence>